<feature type="region of interest" description="Disordered" evidence="1">
    <location>
        <begin position="1"/>
        <end position="22"/>
    </location>
</feature>
<reference evidence="4" key="1">
    <citation type="submission" date="2019-10" db="EMBL/GenBank/DDBJ databases">
        <title>Streptomyces sp. nov., a novel actinobacterium isolated from alkaline environment.</title>
        <authorList>
            <person name="Golinska P."/>
        </authorList>
    </citation>
    <scope>NUCLEOTIDE SEQUENCE [LARGE SCALE GENOMIC DNA]</scope>
    <source>
        <strain evidence="4">DSM 42108</strain>
    </source>
</reference>
<dbReference type="RefSeq" id="WP_182663850.1">
    <property type="nucleotide sequence ID" value="NZ_VKHS01000278.1"/>
</dbReference>
<dbReference type="EMBL" id="VKHS01000278">
    <property type="protein sequence ID" value="MBB0230416.1"/>
    <property type="molecule type" value="Genomic_DNA"/>
</dbReference>
<dbReference type="AlphaFoldDB" id="A0A7W3T421"/>
<comment type="caution">
    <text evidence="3">The sequence shown here is derived from an EMBL/GenBank/DDBJ whole genome shotgun (WGS) entry which is preliminary data.</text>
</comment>
<sequence length="235" mass="25102">MLFVRQASSDPLGPADADTGEKHDTSVSYGYAGVWGAHRVAFVVAMGITGLAVVIFLLTFLPGEEIRVPGAFFLVPLLVLFLMLFIGFFTVAGRVHGLLGGWDVVRILWTLPRWLKISYALLPCLAVVGILTSPTGTKNVARDGDEYYIPPRGSYSDAERTPVTEAEYHRSSREGARLTTVVTMLVGGGVGLGTIVSASVTAVYRRAEEAVSAAEFVGEGNEPGDRATGYRPPPA</sequence>
<protein>
    <submittedName>
        <fullName evidence="3">Uncharacterized protein</fullName>
    </submittedName>
</protein>
<feature type="transmembrane region" description="Helical" evidence="2">
    <location>
        <begin position="40"/>
        <end position="61"/>
    </location>
</feature>
<keyword evidence="2" id="KW-0472">Membrane</keyword>
<evidence type="ECO:0000256" key="2">
    <source>
        <dbReference type="SAM" id="Phobius"/>
    </source>
</evidence>
<dbReference type="Proteomes" id="UP000530234">
    <property type="component" value="Unassembled WGS sequence"/>
</dbReference>
<accession>A0A7W3T421</accession>
<organism evidence="3 4">
    <name type="scientific">Streptomyces calidiresistens</name>
    <dbReference type="NCBI Taxonomy" id="1485586"/>
    <lineage>
        <taxon>Bacteria</taxon>
        <taxon>Bacillati</taxon>
        <taxon>Actinomycetota</taxon>
        <taxon>Actinomycetes</taxon>
        <taxon>Kitasatosporales</taxon>
        <taxon>Streptomycetaceae</taxon>
        <taxon>Streptomyces</taxon>
    </lineage>
</organism>
<evidence type="ECO:0000256" key="1">
    <source>
        <dbReference type="SAM" id="MobiDB-lite"/>
    </source>
</evidence>
<keyword evidence="2" id="KW-0812">Transmembrane</keyword>
<name>A0A7W3T421_9ACTN</name>
<evidence type="ECO:0000313" key="3">
    <source>
        <dbReference type="EMBL" id="MBB0230416.1"/>
    </source>
</evidence>
<keyword evidence="4" id="KW-1185">Reference proteome</keyword>
<gene>
    <name evidence="3" type="ORF">FOE67_13065</name>
</gene>
<feature type="transmembrane region" description="Helical" evidence="2">
    <location>
        <begin position="73"/>
        <end position="93"/>
    </location>
</feature>
<proteinExistence type="predicted"/>
<keyword evidence="2" id="KW-1133">Transmembrane helix</keyword>
<feature type="transmembrane region" description="Helical" evidence="2">
    <location>
        <begin position="113"/>
        <end position="132"/>
    </location>
</feature>
<evidence type="ECO:0000313" key="4">
    <source>
        <dbReference type="Proteomes" id="UP000530234"/>
    </source>
</evidence>